<dbReference type="EC" id="2.7.1.39" evidence="7 8"/>
<proteinExistence type="inferred from homology"/>
<dbReference type="Pfam" id="PF08544">
    <property type="entry name" value="GHMP_kinases_C"/>
    <property type="match status" value="1"/>
</dbReference>
<dbReference type="Gene3D" id="3.30.230.10">
    <property type="match status" value="1"/>
</dbReference>
<dbReference type="GO" id="GO:0005524">
    <property type="term" value="F:ATP binding"/>
    <property type="evidence" value="ECO:0007669"/>
    <property type="project" value="UniProtKB-UniRule"/>
</dbReference>
<evidence type="ECO:0000313" key="12">
    <source>
        <dbReference type="Proteomes" id="UP001238179"/>
    </source>
</evidence>
<comment type="pathway">
    <text evidence="7">Amino-acid biosynthesis; L-threonine biosynthesis; L-threonine from L-aspartate: step 4/5.</text>
</comment>
<dbReference type="Gene3D" id="3.30.70.890">
    <property type="entry name" value="GHMP kinase, C-terminal domain"/>
    <property type="match status" value="1"/>
</dbReference>
<sequence>MSPAIRVFAPASIGNVAAGFDLLGAALAPLDGTLLGDLVTVEPAPEDRFVLEGAFAPMLAGDGRPNLVLRALELFRERAGAGASWAVTLDKRLPVNSGLGSSASSVVAALAAFQRAAGFPLEGPELLALAGRAEGVYSGAGHLDNVAPSLLGGLRMVVPGRDGRSTARELPWPGDLVFVVVHPEWQLPTAASRAVLPGEVPLAGAVGFAGNLAGFVHALHTGDRALLGRCLRDPLAEPFRAALVPGFPAAKAAALGAGALGFSLSGSGPSVFAVAPEREAPAVAAAIRGAFGEASLPSTSWICGLDTRGAREV</sequence>
<evidence type="ECO:0000256" key="3">
    <source>
        <dbReference type="ARBA" id="ARBA00022697"/>
    </source>
</evidence>
<dbReference type="PANTHER" id="PTHR20861">
    <property type="entry name" value="HOMOSERINE/4-DIPHOSPHOCYTIDYL-2-C-METHYL-D-ERYTHRITOL KINASE"/>
    <property type="match status" value="1"/>
</dbReference>
<protein>
    <recommendedName>
        <fullName evidence="7 8">Homoserine kinase</fullName>
        <shortName evidence="7">HK</shortName>
        <shortName evidence="7">HSK</shortName>
        <ecNumber evidence="7 8">2.7.1.39</ecNumber>
    </recommendedName>
</protein>
<keyword evidence="5 7" id="KW-0418">Kinase</keyword>
<gene>
    <name evidence="7 11" type="primary">thrB</name>
    <name evidence="11" type="ORF">METEAL_34060</name>
</gene>
<evidence type="ECO:0000256" key="6">
    <source>
        <dbReference type="ARBA" id="ARBA00022840"/>
    </source>
</evidence>
<dbReference type="Pfam" id="PF00288">
    <property type="entry name" value="GHMP_kinases_N"/>
    <property type="match status" value="1"/>
</dbReference>
<feature type="domain" description="GHMP kinase N-terminal" evidence="9">
    <location>
        <begin position="66"/>
        <end position="153"/>
    </location>
</feature>
<comment type="catalytic activity">
    <reaction evidence="7">
        <text>L-homoserine + ATP = O-phospho-L-homoserine + ADP + H(+)</text>
        <dbReference type="Rhea" id="RHEA:13985"/>
        <dbReference type="ChEBI" id="CHEBI:15378"/>
        <dbReference type="ChEBI" id="CHEBI:30616"/>
        <dbReference type="ChEBI" id="CHEBI:57476"/>
        <dbReference type="ChEBI" id="CHEBI:57590"/>
        <dbReference type="ChEBI" id="CHEBI:456216"/>
        <dbReference type="EC" id="2.7.1.39"/>
    </reaction>
</comment>
<dbReference type="GO" id="GO:0005737">
    <property type="term" value="C:cytoplasm"/>
    <property type="evidence" value="ECO:0007669"/>
    <property type="project" value="UniProtKB-SubCell"/>
</dbReference>
<dbReference type="KEGG" id="msil:METEAL_34060"/>
<keyword evidence="6 7" id="KW-0067">ATP-binding</keyword>
<dbReference type="InterPro" id="IPR006204">
    <property type="entry name" value="GHMP_kinase_N_dom"/>
</dbReference>
<feature type="domain" description="GHMP kinase C-terminal" evidence="10">
    <location>
        <begin position="216"/>
        <end position="290"/>
    </location>
</feature>
<dbReference type="Proteomes" id="UP001238179">
    <property type="component" value="Chromosome"/>
</dbReference>
<evidence type="ECO:0000259" key="9">
    <source>
        <dbReference type="Pfam" id="PF00288"/>
    </source>
</evidence>
<evidence type="ECO:0000256" key="4">
    <source>
        <dbReference type="ARBA" id="ARBA00022741"/>
    </source>
</evidence>
<dbReference type="SUPFAM" id="SSF55060">
    <property type="entry name" value="GHMP Kinase, C-terminal domain"/>
    <property type="match status" value="1"/>
</dbReference>
<dbReference type="InterPro" id="IPR036554">
    <property type="entry name" value="GHMP_kinase_C_sf"/>
</dbReference>
<dbReference type="InterPro" id="IPR013750">
    <property type="entry name" value="GHMP_kinase_C_dom"/>
</dbReference>
<comment type="similarity">
    <text evidence="7">Belongs to the GHMP kinase family. Homoserine kinase subfamily.</text>
</comment>
<keyword evidence="7" id="KW-0963">Cytoplasm</keyword>
<dbReference type="NCBIfam" id="TIGR00191">
    <property type="entry name" value="thrB"/>
    <property type="match status" value="1"/>
</dbReference>
<keyword evidence="3 7" id="KW-0791">Threonine biosynthesis</keyword>
<keyword evidence="4 7" id="KW-0547">Nucleotide-binding</keyword>
<evidence type="ECO:0000256" key="1">
    <source>
        <dbReference type="ARBA" id="ARBA00022605"/>
    </source>
</evidence>
<evidence type="ECO:0000256" key="8">
    <source>
        <dbReference type="NCBIfam" id="TIGR00191"/>
    </source>
</evidence>
<dbReference type="PIRSF" id="PIRSF000676">
    <property type="entry name" value="Homoser_kin"/>
    <property type="match status" value="1"/>
</dbReference>
<dbReference type="AlphaFoldDB" id="A0AA48GMN6"/>
<evidence type="ECO:0000256" key="2">
    <source>
        <dbReference type="ARBA" id="ARBA00022679"/>
    </source>
</evidence>
<dbReference type="InterPro" id="IPR014721">
    <property type="entry name" value="Ribsml_uS5_D2-typ_fold_subgr"/>
</dbReference>
<dbReference type="HAMAP" id="MF_00384">
    <property type="entry name" value="Homoser_kinase"/>
    <property type="match status" value="1"/>
</dbReference>
<keyword evidence="12" id="KW-1185">Reference proteome</keyword>
<dbReference type="PRINTS" id="PR00958">
    <property type="entry name" value="HOMSERKINASE"/>
</dbReference>
<dbReference type="GO" id="GO:0009088">
    <property type="term" value="P:threonine biosynthetic process"/>
    <property type="evidence" value="ECO:0007669"/>
    <property type="project" value="UniProtKB-UniRule"/>
</dbReference>
<dbReference type="GO" id="GO:0004413">
    <property type="term" value="F:homoserine kinase activity"/>
    <property type="evidence" value="ECO:0007669"/>
    <property type="project" value="UniProtKB-UniRule"/>
</dbReference>
<comment type="subcellular location">
    <subcellularLocation>
        <location evidence="7">Cytoplasm</location>
    </subcellularLocation>
</comment>
<keyword evidence="1 7" id="KW-0028">Amino-acid biosynthesis</keyword>
<organism evidence="11 12">
    <name type="scientific">Mesoterricola silvestris</name>
    <dbReference type="NCBI Taxonomy" id="2927979"/>
    <lineage>
        <taxon>Bacteria</taxon>
        <taxon>Pseudomonadati</taxon>
        <taxon>Acidobacteriota</taxon>
        <taxon>Holophagae</taxon>
        <taxon>Holophagales</taxon>
        <taxon>Holophagaceae</taxon>
        <taxon>Mesoterricola</taxon>
    </lineage>
</organism>
<feature type="binding site" evidence="7">
    <location>
        <begin position="94"/>
        <end position="104"/>
    </location>
    <ligand>
        <name>ATP</name>
        <dbReference type="ChEBI" id="CHEBI:30616"/>
    </ligand>
</feature>
<name>A0AA48GMN6_9BACT</name>
<dbReference type="SUPFAM" id="SSF54211">
    <property type="entry name" value="Ribosomal protein S5 domain 2-like"/>
    <property type="match status" value="1"/>
</dbReference>
<evidence type="ECO:0000259" key="10">
    <source>
        <dbReference type="Pfam" id="PF08544"/>
    </source>
</evidence>
<accession>A0AA48GMN6</accession>
<comment type="function">
    <text evidence="7">Catalyzes the ATP-dependent phosphorylation of L-homoserine to L-homoserine phosphate.</text>
</comment>
<dbReference type="InterPro" id="IPR000870">
    <property type="entry name" value="Homoserine_kinase"/>
</dbReference>
<evidence type="ECO:0000256" key="7">
    <source>
        <dbReference type="HAMAP-Rule" id="MF_00384"/>
    </source>
</evidence>
<evidence type="ECO:0000313" key="11">
    <source>
        <dbReference type="EMBL" id="BDU74232.1"/>
    </source>
</evidence>
<reference evidence="12" key="1">
    <citation type="journal article" date="2023" name="Int. J. Syst. Evol. Microbiol.">
        <title>Mesoterricola silvestris gen. nov., sp. nov., Mesoterricola sediminis sp. nov., Geothrix oryzae sp. nov., Geothrix edaphica sp. nov., Geothrix rubra sp. nov., and Geothrix limicola sp. nov., six novel members of Acidobacteriota isolated from soils.</title>
        <authorList>
            <person name="Itoh H."/>
            <person name="Sugisawa Y."/>
            <person name="Mise K."/>
            <person name="Xu Z."/>
            <person name="Kuniyasu M."/>
            <person name="Ushijima N."/>
            <person name="Kawano K."/>
            <person name="Kobayashi E."/>
            <person name="Shiratori Y."/>
            <person name="Masuda Y."/>
            <person name="Senoo K."/>
        </authorList>
    </citation>
    <scope>NUCLEOTIDE SEQUENCE [LARGE SCALE GENOMIC DNA]</scope>
    <source>
        <strain evidence="12">W79</strain>
    </source>
</reference>
<dbReference type="PANTHER" id="PTHR20861:SF1">
    <property type="entry name" value="HOMOSERINE KINASE"/>
    <property type="match status" value="1"/>
</dbReference>
<dbReference type="EMBL" id="AP027080">
    <property type="protein sequence ID" value="BDU74232.1"/>
    <property type="molecule type" value="Genomic_DNA"/>
</dbReference>
<keyword evidence="2 7" id="KW-0808">Transferase</keyword>
<dbReference type="RefSeq" id="WP_316412908.1">
    <property type="nucleotide sequence ID" value="NZ_AP027080.1"/>
</dbReference>
<dbReference type="InterPro" id="IPR020568">
    <property type="entry name" value="Ribosomal_Su5_D2-typ_SF"/>
</dbReference>
<evidence type="ECO:0000256" key="5">
    <source>
        <dbReference type="ARBA" id="ARBA00022777"/>
    </source>
</evidence>
<dbReference type="NCBIfam" id="NF002288">
    <property type="entry name" value="PRK01212.1-4"/>
    <property type="match status" value="1"/>
</dbReference>